<reference evidence="2" key="1">
    <citation type="journal article" date="2020" name="Stud. Mycol.">
        <title>101 Dothideomycetes genomes: a test case for predicting lifestyles and emergence of pathogens.</title>
        <authorList>
            <person name="Haridas S."/>
            <person name="Albert R."/>
            <person name="Binder M."/>
            <person name="Bloem J."/>
            <person name="Labutti K."/>
            <person name="Salamov A."/>
            <person name="Andreopoulos B."/>
            <person name="Baker S."/>
            <person name="Barry K."/>
            <person name="Bills G."/>
            <person name="Bluhm B."/>
            <person name="Cannon C."/>
            <person name="Castanera R."/>
            <person name="Culley D."/>
            <person name="Daum C."/>
            <person name="Ezra D."/>
            <person name="Gonzalez J."/>
            <person name="Henrissat B."/>
            <person name="Kuo A."/>
            <person name="Liang C."/>
            <person name="Lipzen A."/>
            <person name="Lutzoni F."/>
            <person name="Magnuson J."/>
            <person name="Mondo S."/>
            <person name="Nolan M."/>
            <person name="Ohm R."/>
            <person name="Pangilinan J."/>
            <person name="Park H.-J."/>
            <person name="Ramirez L."/>
            <person name="Alfaro M."/>
            <person name="Sun H."/>
            <person name="Tritt A."/>
            <person name="Yoshinaga Y."/>
            <person name="Zwiers L.-H."/>
            <person name="Turgeon B."/>
            <person name="Goodwin S."/>
            <person name="Spatafora J."/>
            <person name="Crous P."/>
            <person name="Grigoriev I."/>
        </authorList>
    </citation>
    <scope>NUCLEOTIDE SEQUENCE</scope>
    <source>
        <strain evidence="2">Tuck. ex Michener</strain>
    </source>
</reference>
<feature type="region of interest" description="Disordered" evidence="1">
    <location>
        <begin position="86"/>
        <end position="322"/>
    </location>
</feature>
<accession>A0A6A6HCJ5</accession>
<proteinExistence type="predicted"/>
<dbReference type="Pfam" id="PF13917">
    <property type="entry name" value="zf-CCHC_3"/>
    <property type="match status" value="1"/>
</dbReference>
<protein>
    <recommendedName>
        <fullName evidence="4">Zinc knuckle-domain-containing protein</fullName>
    </recommendedName>
</protein>
<dbReference type="Proteomes" id="UP000800092">
    <property type="component" value="Unassembled WGS sequence"/>
</dbReference>
<feature type="compositionally biased region" description="Basic and acidic residues" evidence="1">
    <location>
        <begin position="134"/>
        <end position="153"/>
    </location>
</feature>
<keyword evidence="3" id="KW-1185">Reference proteome</keyword>
<evidence type="ECO:0000256" key="1">
    <source>
        <dbReference type="SAM" id="MobiDB-lite"/>
    </source>
</evidence>
<dbReference type="OrthoDB" id="437973at2759"/>
<feature type="compositionally biased region" description="Low complexity" evidence="1">
    <location>
        <begin position="111"/>
        <end position="128"/>
    </location>
</feature>
<feature type="compositionally biased region" description="Basic residues" evidence="1">
    <location>
        <begin position="210"/>
        <end position="236"/>
    </location>
</feature>
<feature type="region of interest" description="Disordered" evidence="1">
    <location>
        <begin position="35"/>
        <end position="62"/>
    </location>
</feature>
<organism evidence="2 3">
    <name type="scientific">Viridothelium virens</name>
    <name type="common">Speckled blister lichen</name>
    <name type="synonym">Trypethelium virens</name>
    <dbReference type="NCBI Taxonomy" id="1048519"/>
    <lineage>
        <taxon>Eukaryota</taxon>
        <taxon>Fungi</taxon>
        <taxon>Dikarya</taxon>
        <taxon>Ascomycota</taxon>
        <taxon>Pezizomycotina</taxon>
        <taxon>Dothideomycetes</taxon>
        <taxon>Dothideomycetes incertae sedis</taxon>
        <taxon>Trypetheliales</taxon>
        <taxon>Trypetheliaceae</taxon>
        <taxon>Viridothelium</taxon>
    </lineage>
</organism>
<dbReference type="AlphaFoldDB" id="A0A6A6HCJ5"/>
<feature type="compositionally biased region" description="Basic and acidic residues" evidence="1">
    <location>
        <begin position="249"/>
        <end position="288"/>
    </location>
</feature>
<evidence type="ECO:0000313" key="2">
    <source>
        <dbReference type="EMBL" id="KAF2235203.1"/>
    </source>
</evidence>
<feature type="compositionally biased region" description="Basic and acidic residues" evidence="1">
    <location>
        <begin position="191"/>
        <end position="209"/>
    </location>
</feature>
<sequence length="322" mass="36992">MLRDRRYGGASKATSSTVCQKCLKRGHYSYECKATPQDRPYAARPSRTQQLMNPKLVPQLTSDVPNELNRKIGVADEHLAQLAASRGRKRFRSLNDNDTSMSPDRKRSRSRSVSTSSTTSVATISTRSSRSRTPRRDVAGDEDRYLMSQRSDDLTFPTRAVAAHHSKQSDRKRRRRSTSSHSSSDEDDEADRYKGTRESSRDRERERDRNTRRRRASRSPTRRGRARSRSRSRGRRMSSTEGRVKARMGRRDPYGEGEGHRIGRGGRERKDRATGERETKHFDEESAKKPRHKSQRQQRKERSLSPYSRRLALTQALGRGGS</sequence>
<name>A0A6A6HCJ5_VIRVR</name>
<evidence type="ECO:0008006" key="4">
    <source>
        <dbReference type="Google" id="ProtNLM"/>
    </source>
</evidence>
<evidence type="ECO:0000313" key="3">
    <source>
        <dbReference type="Proteomes" id="UP000800092"/>
    </source>
</evidence>
<dbReference type="EMBL" id="ML991793">
    <property type="protein sequence ID" value="KAF2235203.1"/>
    <property type="molecule type" value="Genomic_DNA"/>
</dbReference>
<gene>
    <name evidence="2" type="ORF">EV356DRAFT_130847</name>
</gene>
<feature type="compositionally biased region" description="Basic residues" evidence="1">
    <location>
        <begin position="162"/>
        <end position="178"/>
    </location>
</feature>